<dbReference type="GO" id="GO:0042025">
    <property type="term" value="C:host cell nucleus"/>
    <property type="evidence" value="ECO:0007669"/>
    <property type="project" value="UniProtKB-SubCell"/>
</dbReference>
<comment type="similarity">
    <text evidence="4 17">Belongs to the polyomaviruses capsid protein VP2 family.</text>
</comment>
<accession>Q20HX9</accession>
<evidence type="ECO:0000256" key="11">
    <source>
        <dbReference type="ARBA" id="ARBA00022921"/>
    </source>
</evidence>
<evidence type="ECO:0000256" key="7">
    <source>
        <dbReference type="ARBA" id="ARBA00022562"/>
    </source>
</evidence>
<evidence type="ECO:0000256" key="16">
    <source>
        <dbReference type="ARBA" id="ARBA00023296"/>
    </source>
</evidence>
<keyword evidence="12" id="KW-0238">DNA-binding</keyword>
<keyword evidence="14" id="KW-1038">Host endoplasmic reticulum</keyword>
<keyword evidence="16" id="KW-1160">Virus entry into host cell</keyword>
<reference evidence="19 20" key="1">
    <citation type="journal article" date="2006" name="J. Virol.">
        <title>Characterization of two novel polyomaviruses of birds by using multiply primed rolling-circle amplification of their genomes.</title>
        <authorList>
            <person name="Johne R."/>
            <person name="Wittig W."/>
            <person name="Fernandez-de-Luco D."/>
            <person name="Hofle U."/>
            <person name="Muller H."/>
        </authorList>
    </citation>
    <scope>NUCLEOTIDE SEQUENCE [LARGE SCALE GENOMIC DNA]</scope>
</reference>
<evidence type="ECO:0000256" key="9">
    <source>
        <dbReference type="ARBA" id="ARBA00022844"/>
    </source>
</evidence>
<dbReference type="InterPro" id="IPR001070">
    <property type="entry name" value="Polyoma_coat_VP2"/>
</dbReference>
<evidence type="ECO:0000256" key="8">
    <source>
        <dbReference type="ARBA" id="ARBA00022707"/>
    </source>
</evidence>
<dbReference type="GO" id="GO:0043657">
    <property type="term" value="C:host cell"/>
    <property type="evidence" value="ECO:0007669"/>
    <property type="project" value="GOC"/>
</dbReference>
<evidence type="ECO:0000256" key="4">
    <source>
        <dbReference type="ARBA" id="ARBA00006444"/>
    </source>
</evidence>
<dbReference type="Proteomes" id="UP000139255">
    <property type="component" value="Segment"/>
</dbReference>
<protein>
    <recommendedName>
        <fullName evidence="17">Minor capsid protein</fullName>
    </recommendedName>
</protein>
<feature type="compositionally biased region" description="Basic and acidic residues" evidence="18">
    <location>
        <begin position="260"/>
        <end position="280"/>
    </location>
</feature>
<dbReference type="GO" id="GO:0003677">
    <property type="term" value="F:DNA binding"/>
    <property type="evidence" value="ECO:0007669"/>
    <property type="project" value="UniProtKB-KW"/>
</dbReference>
<name>Q20HX9_9POLY</name>
<keyword evidence="9 17" id="KW-0946">Virion</keyword>
<dbReference type="KEGG" id="vg:5130557"/>
<dbReference type="Pfam" id="PF00761">
    <property type="entry name" value="Polyoma_coat2"/>
    <property type="match status" value="1"/>
</dbReference>
<organism evidence="19 20">
    <name type="scientific">Gammapolyomavirus pypyrrhula</name>
    <dbReference type="NCBI Taxonomy" id="1891751"/>
    <lineage>
        <taxon>Viruses</taxon>
        <taxon>Monodnaviria</taxon>
        <taxon>Shotokuvirae</taxon>
        <taxon>Cossaviricota</taxon>
        <taxon>Papovaviricetes</taxon>
        <taxon>Sepolyvirales</taxon>
        <taxon>Polyomaviridae</taxon>
        <taxon>Gammapolyomavirus</taxon>
    </lineage>
</organism>
<keyword evidence="8" id="KW-0519">Myristate</keyword>
<feature type="compositionally biased region" description="Polar residues" evidence="18">
    <location>
        <begin position="330"/>
        <end position="339"/>
    </location>
</feature>
<evidence type="ECO:0000313" key="19">
    <source>
        <dbReference type="EMBL" id="ABB04270.1"/>
    </source>
</evidence>
<feature type="region of interest" description="Disordered" evidence="18">
    <location>
        <begin position="244"/>
        <end position="290"/>
    </location>
</feature>
<keyword evidence="11" id="KW-0426">Late protein</keyword>
<sequence length="354" mass="38349">MGAVISLITGAFEIGTLTGLAADALVSAESLALLETEIGTLVEQGLSVAEILDAIGVSEESLAAASSIPYQALQSLAGGGILGLQAASVPGLIAAGVYAFGKDPSLAHNTMALAIWREQIDYLFPGINWLATNIHYLDPLHWARSLFNQVGRALWNQIDQRVRDGLIGGAAQAAGAAGAEVAIRQSRALYDVLARAMETARWTIHSSYTSAEETYRNLREYYAQLPVDAGRPAYRRRLLGLTEQSSWDHGRGPTTSTTEPKAKAIEEASKEPPESGEHVQDYPPPGGAHQRHAPDWLLPLLLGLYGDLTPEWRSQLKQLGYGSQKRKRQLSPTPASPQADSKRRNRSTRRKNRP</sequence>
<evidence type="ECO:0000256" key="1">
    <source>
        <dbReference type="ARBA" id="ARBA00004147"/>
    </source>
</evidence>
<keyword evidence="13" id="KW-0472">Membrane</keyword>
<dbReference type="GO" id="GO:0005198">
    <property type="term" value="F:structural molecule activity"/>
    <property type="evidence" value="ECO:0007669"/>
    <property type="project" value="UniProtKB-UniRule"/>
</dbReference>
<dbReference type="GO" id="GO:0075732">
    <property type="term" value="P:viral penetration into host nucleus"/>
    <property type="evidence" value="ECO:0007669"/>
    <property type="project" value="UniProtKB-KW"/>
</dbReference>
<evidence type="ECO:0000256" key="2">
    <source>
        <dbReference type="ARBA" id="ARBA00004328"/>
    </source>
</evidence>
<keyword evidence="10" id="KW-1043">Host membrane</keyword>
<evidence type="ECO:0000313" key="20">
    <source>
        <dbReference type="Proteomes" id="UP000139255"/>
    </source>
</evidence>
<dbReference type="GeneID" id="5130557"/>
<keyword evidence="5" id="KW-1163">Viral penetration into host nucleus</keyword>
<keyword evidence="6 17" id="KW-0167">Capsid protein</keyword>
<evidence type="ECO:0000256" key="12">
    <source>
        <dbReference type="ARBA" id="ARBA00023125"/>
    </source>
</evidence>
<proteinExistence type="inferred from homology"/>
<evidence type="ECO:0000256" key="13">
    <source>
        <dbReference type="ARBA" id="ARBA00023136"/>
    </source>
</evidence>
<evidence type="ECO:0000256" key="10">
    <source>
        <dbReference type="ARBA" id="ARBA00022870"/>
    </source>
</evidence>
<dbReference type="GO" id="GO:0019028">
    <property type="term" value="C:viral capsid"/>
    <property type="evidence" value="ECO:0007669"/>
    <property type="project" value="UniProtKB-UniRule"/>
</dbReference>
<evidence type="ECO:0000256" key="6">
    <source>
        <dbReference type="ARBA" id="ARBA00022561"/>
    </source>
</evidence>
<feature type="region of interest" description="Disordered" evidence="18">
    <location>
        <begin position="319"/>
        <end position="354"/>
    </location>
</feature>
<accession>A0A2I6RKB8</accession>
<dbReference type="RefSeq" id="YP_529831.1">
    <property type="nucleotide sequence ID" value="NC_007923.1"/>
</dbReference>
<evidence type="ECO:0000256" key="17">
    <source>
        <dbReference type="PIRNR" id="PIRNR003377"/>
    </source>
</evidence>
<evidence type="ECO:0000256" key="14">
    <source>
        <dbReference type="ARBA" id="ARBA00023184"/>
    </source>
</evidence>
<evidence type="ECO:0000256" key="3">
    <source>
        <dbReference type="ARBA" id="ARBA00004625"/>
    </source>
</evidence>
<dbReference type="GO" id="GO:0046718">
    <property type="term" value="P:symbiont entry into host cell"/>
    <property type="evidence" value="ECO:0007669"/>
    <property type="project" value="UniProtKB-KW"/>
</dbReference>
<keyword evidence="15" id="KW-0449">Lipoprotein</keyword>
<evidence type="ECO:0000256" key="15">
    <source>
        <dbReference type="ARBA" id="ARBA00023288"/>
    </source>
</evidence>
<dbReference type="PIRSF" id="PIRSF003377">
    <property type="entry name" value="Polyoma_coat2"/>
    <property type="match status" value="1"/>
</dbReference>
<keyword evidence="20" id="KW-1185">Reference proteome</keyword>
<comment type="subcellular location">
    <subcellularLocation>
        <location evidence="3">Host endoplasmic reticulum membrane</location>
    </subcellularLocation>
    <subcellularLocation>
        <location evidence="1">Host nucleus</location>
    </subcellularLocation>
    <subcellularLocation>
        <location evidence="2">Virion</location>
    </subcellularLocation>
</comment>
<dbReference type="GO" id="GO:0044167">
    <property type="term" value="C:host cell endoplasmic reticulum membrane"/>
    <property type="evidence" value="ECO:0007669"/>
    <property type="project" value="UniProtKB-SubCell"/>
</dbReference>
<dbReference type="EMBL" id="DQ192571">
    <property type="protein sequence ID" value="ABB04270.1"/>
    <property type="molecule type" value="Genomic_DNA"/>
</dbReference>
<keyword evidence="7" id="KW-1048">Host nucleus</keyword>
<feature type="compositionally biased region" description="Basic residues" evidence="18">
    <location>
        <begin position="343"/>
        <end position="354"/>
    </location>
</feature>
<evidence type="ECO:0000256" key="5">
    <source>
        <dbReference type="ARBA" id="ARBA00022524"/>
    </source>
</evidence>
<evidence type="ECO:0000256" key="18">
    <source>
        <dbReference type="SAM" id="MobiDB-lite"/>
    </source>
</evidence>